<feature type="region of interest" description="Disordered" evidence="6">
    <location>
        <begin position="1"/>
        <end position="56"/>
    </location>
</feature>
<reference evidence="8 9" key="1">
    <citation type="journal article" date="2023" name="G3 (Bethesda)">
        <title>A chromosome-level genome assembly of Zasmidium syzygii isolated from banana leaves.</title>
        <authorList>
            <person name="van Westerhoven A.C."/>
            <person name="Mehrabi R."/>
            <person name="Talebi R."/>
            <person name="Steentjes M.B.F."/>
            <person name="Corcolon B."/>
            <person name="Chong P.A."/>
            <person name="Kema G.H.J."/>
            <person name="Seidl M.F."/>
        </authorList>
    </citation>
    <scope>NUCLEOTIDE SEQUENCE [LARGE SCALE GENOMIC DNA]</scope>
    <source>
        <strain evidence="8 9">P124</strain>
    </source>
</reference>
<organism evidence="8 9">
    <name type="scientific">Zasmidium cellare</name>
    <name type="common">Wine cellar mold</name>
    <name type="synonym">Racodium cellare</name>
    <dbReference type="NCBI Taxonomy" id="395010"/>
    <lineage>
        <taxon>Eukaryota</taxon>
        <taxon>Fungi</taxon>
        <taxon>Dikarya</taxon>
        <taxon>Ascomycota</taxon>
        <taxon>Pezizomycotina</taxon>
        <taxon>Dothideomycetes</taxon>
        <taxon>Dothideomycetidae</taxon>
        <taxon>Mycosphaerellales</taxon>
        <taxon>Mycosphaerellaceae</taxon>
        <taxon>Zasmidium</taxon>
    </lineage>
</organism>
<feature type="compositionally biased region" description="Polar residues" evidence="6">
    <location>
        <begin position="1"/>
        <end position="28"/>
    </location>
</feature>
<keyword evidence="1" id="KW-0479">Metal-binding</keyword>
<evidence type="ECO:0000256" key="5">
    <source>
        <dbReference type="ARBA" id="ARBA00023242"/>
    </source>
</evidence>
<comment type="caution">
    <text evidence="8">The sequence shown here is derived from an EMBL/GenBank/DDBJ whole genome shotgun (WGS) entry which is preliminary data.</text>
</comment>
<feature type="compositionally biased region" description="Basic and acidic residues" evidence="6">
    <location>
        <begin position="145"/>
        <end position="154"/>
    </location>
</feature>
<name>A0ABR0E3V3_ZASCE</name>
<evidence type="ECO:0000259" key="7">
    <source>
        <dbReference type="Pfam" id="PF08493"/>
    </source>
</evidence>
<keyword evidence="2" id="KW-0805">Transcription regulation</keyword>
<feature type="region of interest" description="Disordered" evidence="6">
    <location>
        <begin position="145"/>
        <end position="173"/>
    </location>
</feature>
<sequence length="225" mass="24028">MDSAGTFSTTSSQSRSLFRGNGSPSSVPQHPRMSLIGNDETTGGQGTSSDIHANATPSTTCDCGKPILTFFTPRESSCQSEAQDKGPTPGRLQLIESAVKQNASLVALLDTFLSCECSEDGDLFIIAALMAYKLVDLLAKVTHPADDNREREDSTLEVTDLSPQDAGASGDEDKSRVAMYKLVGQTYGLQRRVGSLHEKIKAVAGDNTDMQGDHRKATAKTCRLP</sequence>
<keyword evidence="4" id="KW-0804">Transcription</keyword>
<accession>A0ABR0E3V3</accession>
<proteinExistence type="predicted"/>
<protein>
    <recommendedName>
        <fullName evidence="7">Aflatoxin regulatory protein domain-containing protein</fullName>
    </recommendedName>
</protein>
<dbReference type="EMBL" id="JAXOVC010000010">
    <property type="protein sequence ID" value="KAK4496100.1"/>
    <property type="molecule type" value="Genomic_DNA"/>
</dbReference>
<evidence type="ECO:0000313" key="9">
    <source>
        <dbReference type="Proteomes" id="UP001305779"/>
    </source>
</evidence>
<gene>
    <name evidence="8" type="ORF">PRZ48_012079</name>
</gene>
<dbReference type="InterPro" id="IPR013700">
    <property type="entry name" value="AflR"/>
</dbReference>
<dbReference type="Pfam" id="PF08493">
    <property type="entry name" value="AflR"/>
    <property type="match status" value="1"/>
</dbReference>
<feature type="compositionally biased region" description="Polar residues" evidence="6">
    <location>
        <begin position="39"/>
        <end position="56"/>
    </location>
</feature>
<feature type="region of interest" description="Disordered" evidence="6">
    <location>
        <begin position="205"/>
        <end position="225"/>
    </location>
</feature>
<evidence type="ECO:0000313" key="8">
    <source>
        <dbReference type="EMBL" id="KAK4496100.1"/>
    </source>
</evidence>
<evidence type="ECO:0000256" key="3">
    <source>
        <dbReference type="ARBA" id="ARBA00023125"/>
    </source>
</evidence>
<evidence type="ECO:0000256" key="1">
    <source>
        <dbReference type="ARBA" id="ARBA00022723"/>
    </source>
</evidence>
<keyword evidence="9" id="KW-1185">Reference proteome</keyword>
<evidence type="ECO:0000256" key="6">
    <source>
        <dbReference type="SAM" id="MobiDB-lite"/>
    </source>
</evidence>
<keyword evidence="5" id="KW-0539">Nucleus</keyword>
<keyword evidence="3" id="KW-0238">DNA-binding</keyword>
<dbReference type="Proteomes" id="UP001305779">
    <property type="component" value="Unassembled WGS sequence"/>
</dbReference>
<feature type="domain" description="Aflatoxin regulatory protein" evidence="7">
    <location>
        <begin position="72"/>
        <end position="152"/>
    </location>
</feature>
<evidence type="ECO:0000256" key="2">
    <source>
        <dbReference type="ARBA" id="ARBA00023015"/>
    </source>
</evidence>
<evidence type="ECO:0000256" key="4">
    <source>
        <dbReference type="ARBA" id="ARBA00023163"/>
    </source>
</evidence>